<dbReference type="InterPro" id="IPR012338">
    <property type="entry name" value="Beta-lactam/transpept-like"/>
</dbReference>
<dbReference type="GO" id="GO:0008658">
    <property type="term" value="F:penicillin binding"/>
    <property type="evidence" value="ECO:0007669"/>
    <property type="project" value="InterPro"/>
</dbReference>
<dbReference type="InterPro" id="IPR050515">
    <property type="entry name" value="Beta-lactam/transpept"/>
</dbReference>
<dbReference type="SUPFAM" id="SSF56601">
    <property type="entry name" value="beta-lactamase/transpeptidase-like"/>
    <property type="match status" value="1"/>
</dbReference>
<feature type="region of interest" description="Disordered" evidence="10">
    <location>
        <begin position="673"/>
        <end position="702"/>
    </location>
</feature>
<name>A0A174ZAB5_9FIRM</name>
<dbReference type="OrthoDB" id="9757901at2"/>
<protein>
    <recommendedName>
        <fullName evidence="5">beta-lactamase</fullName>
        <ecNumber evidence="5">3.5.2.6</ecNumber>
    </recommendedName>
</protein>
<accession>A0A174ZAB5</accession>
<gene>
    <name evidence="13" type="primary">pbpH</name>
    <name evidence="13" type="ORF">ERS852540_00204</name>
</gene>
<feature type="domain" description="Penicillin-binding protein dimerisation" evidence="12">
    <location>
        <begin position="53"/>
        <end position="287"/>
    </location>
</feature>
<dbReference type="InterPro" id="IPR005311">
    <property type="entry name" value="PBP_dimer"/>
</dbReference>
<evidence type="ECO:0000256" key="6">
    <source>
        <dbReference type="ARBA" id="ARBA00022729"/>
    </source>
</evidence>
<evidence type="ECO:0000256" key="10">
    <source>
        <dbReference type="SAM" id="MobiDB-lite"/>
    </source>
</evidence>
<dbReference type="SUPFAM" id="SSF56519">
    <property type="entry name" value="Penicillin binding protein dimerisation domain"/>
    <property type="match status" value="1"/>
</dbReference>
<dbReference type="STRING" id="39492.ERS852540_00204"/>
<dbReference type="Gene3D" id="3.40.710.10">
    <property type="entry name" value="DD-peptidase/beta-lactamase superfamily"/>
    <property type="match status" value="1"/>
</dbReference>
<keyword evidence="7" id="KW-0378">Hydrolase</keyword>
<dbReference type="GO" id="GO:0071555">
    <property type="term" value="P:cell wall organization"/>
    <property type="evidence" value="ECO:0007669"/>
    <property type="project" value="TreeGrafter"/>
</dbReference>
<comment type="similarity">
    <text evidence="3">Belongs to the transpeptidase family.</text>
</comment>
<keyword evidence="8" id="KW-0472">Membrane</keyword>
<evidence type="ECO:0000313" key="14">
    <source>
        <dbReference type="Proteomes" id="UP000095662"/>
    </source>
</evidence>
<dbReference type="InterPro" id="IPR036138">
    <property type="entry name" value="PBP_dimer_sf"/>
</dbReference>
<keyword evidence="9" id="KW-0046">Antibiotic resistance</keyword>
<dbReference type="Pfam" id="PF00905">
    <property type="entry name" value="Transpeptidase"/>
    <property type="match status" value="1"/>
</dbReference>
<evidence type="ECO:0000259" key="12">
    <source>
        <dbReference type="Pfam" id="PF03717"/>
    </source>
</evidence>
<feature type="domain" description="Penicillin-binding protein transpeptidase" evidence="11">
    <location>
        <begin position="338"/>
        <end position="641"/>
    </location>
</feature>
<evidence type="ECO:0000256" key="7">
    <source>
        <dbReference type="ARBA" id="ARBA00022801"/>
    </source>
</evidence>
<dbReference type="GO" id="GO:0008800">
    <property type="term" value="F:beta-lactamase activity"/>
    <property type="evidence" value="ECO:0007669"/>
    <property type="project" value="UniProtKB-EC"/>
</dbReference>
<evidence type="ECO:0000256" key="3">
    <source>
        <dbReference type="ARBA" id="ARBA00007171"/>
    </source>
</evidence>
<comment type="catalytic activity">
    <reaction evidence="1">
        <text>a beta-lactam + H2O = a substituted beta-amino acid</text>
        <dbReference type="Rhea" id="RHEA:20401"/>
        <dbReference type="ChEBI" id="CHEBI:15377"/>
        <dbReference type="ChEBI" id="CHEBI:35627"/>
        <dbReference type="ChEBI" id="CHEBI:140347"/>
        <dbReference type="EC" id="3.5.2.6"/>
    </reaction>
</comment>
<evidence type="ECO:0000259" key="11">
    <source>
        <dbReference type="Pfam" id="PF00905"/>
    </source>
</evidence>
<dbReference type="EMBL" id="CZBY01000001">
    <property type="protein sequence ID" value="CUQ81136.1"/>
    <property type="molecule type" value="Genomic_DNA"/>
</dbReference>
<evidence type="ECO:0000256" key="2">
    <source>
        <dbReference type="ARBA" id="ARBA00004370"/>
    </source>
</evidence>
<dbReference type="AlphaFoldDB" id="A0A174ZAB5"/>
<dbReference type="EC" id="3.5.2.6" evidence="5"/>
<dbReference type="Proteomes" id="UP000095662">
    <property type="component" value="Unassembled WGS sequence"/>
</dbReference>
<organism evidence="13 14">
    <name type="scientific">[Eubacterium] siraeum</name>
    <dbReference type="NCBI Taxonomy" id="39492"/>
    <lineage>
        <taxon>Bacteria</taxon>
        <taxon>Bacillati</taxon>
        <taxon>Bacillota</taxon>
        <taxon>Clostridia</taxon>
        <taxon>Eubacteriales</taxon>
        <taxon>Oscillospiraceae</taxon>
        <taxon>Oscillospiraceae incertae sedis</taxon>
    </lineage>
</organism>
<evidence type="ECO:0000256" key="9">
    <source>
        <dbReference type="ARBA" id="ARBA00023251"/>
    </source>
</evidence>
<dbReference type="GO" id="GO:0046677">
    <property type="term" value="P:response to antibiotic"/>
    <property type="evidence" value="ECO:0007669"/>
    <property type="project" value="UniProtKB-KW"/>
</dbReference>
<dbReference type="Gene3D" id="3.90.1310.10">
    <property type="entry name" value="Penicillin-binding protein 2a (Domain 2)"/>
    <property type="match status" value="1"/>
</dbReference>
<dbReference type="PANTHER" id="PTHR30627">
    <property type="entry name" value="PEPTIDOGLYCAN D,D-TRANSPEPTIDASE"/>
    <property type="match status" value="1"/>
</dbReference>
<proteinExistence type="inferred from homology"/>
<dbReference type="PROSITE" id="PS51257">
    <property type="entry name" value="PROKAR_LIPOPROTEIN"/>
    <property type="match status" value="1"/>
</dbReference>
<evidence type="ECO:0000256" key="4">
    <source>
        <dbReference type="ARBA" id="ARBA00007898"/>
    </source>
</evidence>
<dbReference type="InterPro" id="IPR001460">
    <property type="entry name" value="PCN-bd_Tpept"/>
</dbReference>
<dbReference type="Gene3D" id="1.10.10.1230">
    <property type="entry name" value="Penicillin-binding protein, N-terminal non-catalytic domain, head sub-domain"/>
    <property type="match status" value="1"/>
</dbReference>
<comment type="similarity">
    <text evidence="4">Belongs to the class-D beta-lactamase family.</text>
</comment>
<evidence type="ECO:0000256" key="8">
    <source>
        <dbReference type="ARBA" id="ARBA00023136"/>
    </source>
</evidence>
<dbReference type="PANTHER" id="PTHR30627:SF6">
    <property type="entry name" value="BETA-LACTAMASE YBXI-RELATED"/>
    <property type="match status" value="1"/>
</dbReference>
<evidence type="ECO:0000313" key="13">
    <source>
        <dbReference type="EMBL" id="CUQ81136.1"/>
    </source>
</evidence>
<dbReference type="Pfam" id="PF03717">
    <property type="entry name" value="PBP_dimer"/>
    <property type="match status" value="1"/>
</dbReference>
<evidence type="ECO:0000256" key="1">
    <source>
        <dbReference type="ARBA" id="ARBA00001526"/>
    </source>
</evidence>
<evidence type="ECO:0000256" key="5">
    <source>
        <dbReference type="ARBA" id="ARBA00012865"/>
    </source>
</evidence>
<reference evidence="13 14" key="1">
    <citation type="submission" date="2015-09" db="EMBL/GenBank/DDBJ databases">
        <authorList>
            <consortium name="Pathogen Informatics"/>
        </authorList>
    </citation>
    <scope>NUCLEOTIDE SEQUENCE [LARGE SCALE GENOMIC DNA]</scope>
    <source>
        <strain evidence="13 14">2789STDY5834928</strain>
    </source>
</reference>
<sequence length="702" mass="77743">MSKLSRQIRNLVFVLVVVLLSFACTIELLQIQIVDGEYYKDQTANTYTANQTVQAARGQIFTKDGKVVNTNRLVYKIIVQKAFFKSGTENDVIAKTLKILQNNDQKWIDTLPVSKTAPYKFTGDDDEIDTLRSKLELGVYATAENCMNALYEKFEISDSYGQEMRRYIAGVRYEMLIRDFSYQNRYTLAEDVSVQTVIELKEQSFMLGGIDIIEEAIRQYDGKDFIPQVVGRIGAISAEEYAELSDKGYSLNDTTGKWGIESAMESTLRGQNGIRSITRNSSGMVVSDEITKAATAGNSVRLTIESDFQNDVQAILENHIKWLHYNNDPTRGNKVDAGGVVVLDAKTGAVLAMANYPNYDINNYIDLINNPKDPNPTYNRCIYGLYRPGSAFKTITATAALVSGIANENTEVYCGGIYTYYDDYQPGCIMGFVGDVTVRTALRYSCNIYFYDMARQMGIDYLAKVAGWFGVGQDLNLEIGGATGNMSTPEYIESLGGTWTPGSTIQAGIGQLETTVTPLNLAVIALTLANDGTRYQPYLVDSVTSYDGTKTIKKTEPTVAYKIDADKHIFQVVREGMIMVADDVQWPMGSGITQLADLPYGVAIKTGTPQVTTDTFNSTILGYYPAEDPQICFGIVLEKGEFSRLMVRNIIESYFYNNYKPVTNEKGDIILPWGGQSTNTPGRPARGEADKNNSDTSSSTTN</sequence>
<comment type="subcellular location">
    <subcellularLocation>
        <location evidence="2">Membrane</location>
    </subcellularLocation>
</comment>
<keyword evidence="6" id="KW-0732">Signal</keyword>
<dbReference type="GO" id="GO:0005886">
    <property type="term" value="C:plasma membrane"/>
    <property type="evidence" value="ECO:0007669"/>
    <property type="project" value="TreeGrafter"/>
</dbReference>